<feature type="domain" description="DUF1521" evidence="2">
    <location>
        <begin position="97"/>
        <end position="191"/>
    </location>
</feature>
<evidence type="ECO:0000259" key="2">
    <source>
        <dbReference type="Pfam" id="PF07481"/>
    </source>
</evidence>
<evidence type="ECO:0000313" key="3">
    <source>
        <dbReference type="EMBL" id="WNG45670.1"/>
    </source>
</evidence>
<gene>
    <name evidence="3" type="ORF">F0U60_17345</name>
</gene>
<accession>A0ABY9WPF1</accession>
<proteinExistence type="predicted"/>
<evidence type="ECO:0000256" key="1">
    <source>
        <dbReference type="SAM" id="Coils"/>
    </source>
</evidence>
<name>A0ABY9WPF1_9BACT</name>
<feature type="coiled-coil region" evidence="1">
    <location>
        <begin position="271"/>
        <end position="334"/>
    </location>
</feature>
<keyword evidence="1" id="KW-0175">Coiled coil</keyword>
<dbReference type="RefSeq" id="WP_395820972.1">
    <property type="nucleotide sequence ID" value="NZ_CP043494.1"/>
</dbReference>
<dbReference type="EMBL" id="CP043494">
    <property type="protein sequence ID" value="WNG45670.1"/>
    <property type="molecule type" value="Genomic_DNA"/>
</dbReference>
<keyword evidence="4" id="KW-1185">Reference proteome</keyword>
<protein>
    <submittedName>
        <fullName evidence="3">DUF1521 domain-containing protein</fullName>
    </submittedName>
</protein>
<dbReference type="InterPro" id="IPR011086">
    <property type="entry name" value="DUF1521"/>
</dbReference>
<sequence length="349" mass="38295">MTTGISNQNRQTATSTNLNFSGVNEQTLAANAKLIDSTLKLMNEAVNLAGKALDTADQMGKAVQAQQQFGTGGCFPTEQPNPADSFHREASLRVDDSGKITTPGGYTIEQLGQFEWKITGPDNKETRVWGDPHVEESDGGKWDFKKNTEFVLGDGTRIDVTCKPYGNGATVTGQLDIVNGDSHVRVTDIDKGKGKVGPVTDDGHAQLSTFNIAGADHVTMGKTTADWTFEGREIVGSENQGEKLKTKNEVATITSNWMTQFATKKKGNDTLQAMQERFDSVQKLFESLTNTRAMGFNPFRRQNDFAKYDRNQHLEGMKASFNAMTEMMKALQRQFEISGMLRGRGSNIA</sequence>
<organism evidence="3 4">
    <name type="scientific">Archangium minus</name>
    <dbReference type="NCBI Taxonomy" id="83450"/>
    <lineage>
        <taxon>Bacteria</taxon>
        <taxon>Pseudomonadati</taxon>
        <taxon>Myxococcota</taxon>
        <taxon>Myxococcia</taxon>
        <taxon>Myxococcales</taxon>
        <taxon>Cystobacterineae</taxon>
        <taxon>Archangiaceae</taxon>
        <taxon>Archangium</taxon>
    </lineage>
</organism>
<dbReference type="Pfam" id="PF07481">
    <property type="entry name" value="DUF1521"/>
    <property type="match status" value="1"/>
</dbReference>
<reference evidence="3 4" key="1">
    <citation type="submission" date="2019-08" db="EMBL/GenBank/DDBJ databases">
        <title>Archangium and Cystobacter genomes.</title>
        <authorList>
            <person name="Chen I.-C.K."/>
            <person name="Wielgoss S."/>
        </authorList>
    </citation>
    <scope>NUCLEOTIDE SEQUENCE [LARGE SCALE GENOMIC DNA]</scope>
    <source>
        <strain evidence="3 4">Cbm 6</strain>
    </source>
</reference>
<dbReference type="Proteomes" id="UP001611383">
    <property type="component" value="Chromosome"/>
</dbReference>
<evidence type="ECO:0000313" key="4">
    <source>
        <dbReference type="Proteomes" id="UP001611383"/>
    </source>
</evidence>